<dbReference type="GO" id="GO:0000139">
    <property type="term" value="C:Golgi membrane"/>
    <property type="evidence" value="ECO:0007669"/>
    <property type="project" value="UniProtKB-SubCell"/>
</dbReference>
<dbReference type="Proteomes" id="UP001497497">
    <property type="component" value="Unassembled WGS sequence"/>
</dbReference>
<evidence type="ECO:0000313" key="17">
    <source>
        <dbReference type="Proteomes" id="UP001497497"/>
    </source>
</evidence>
<evidence type="ECO:0000256" key="4">
    <source>
        <dbReference type="ARBA" id="ARBA00006492"/>
    </source>
</evidence>
<dbReference type="GO" id="GO:0046872">
    <property type="term" value="F:metal ion binding"/>
    <property type="evidence" value="ECO:0007669"/>
    <property type="project" value="UniProtKB-KW"/>
</dbReference>
<accession>A0AAV2HQY1</accession>
<feature type="domain" description="ILEI/PANDER" evidence="15">
    <location>
        <begin position="301"/>
        <end position="388"/>
    </location>
</feature>
<keyword evidence="12 14" id="KW-0472">Membrane</keyword>
<evidence type="ECO:0000256" key="9">
    <source>
        <dbReference type="ARBA" id="ARBA00022968"/>
    </source>
</evidence>
<name>A0AAV2HQY1_LYMST</name>
<evidence type="ECO:0000256" key="1">
    <source>
        <dbReference type="ARBA" id="ARBA00001936"/>
    </source>
</evidence>
<evidence type="ECO:0000256" key="6">
    <source>
        <dbReference type="ARBA" id="ARBA00022679"/>
    </source>
</evidence>
<feature type="transmembrane region" description="Helical" evidence="14">
    <location>
        <begin position="20"/>
        <end position="41"/>
    </location>
</feature>
<dbReference type="GO" id="GO:0047223">
    <property type="term" value="F:beta-1,3-galactosyl-O-glycosyl-glycoprotein beta-1,3-N-acetylglucosaminyltransferase activity"/>
    <property type="evidence" value="ECO:0007669"/>
    <property type="project" value="TreeGrafter"/>
</dbReference>
<dbReference type="Pfam" id="PF03071">
    <property type="entry name" value="GNT-I"/>
    <property type="match status" value="1"/>
</dbReference>
<evidence type="ECO:0000256" key="3">
    <source>
        <dbReference type="ARBA" id="ARBA00004922"/>
    </source>
</evidence>
<dbReference type="InterPro" id="IPR004139">
    <property type="entry name" value="Glyco_trans_13"/>
</dbReference>
<sequence>MAFSVFRPLRRVITKNFGSYKRFFLVLSSLAVIIYTVRILFVTDGRQVWDVKSVISNKTSQCDVKCLPDQLSFYIRTGEKTTTSANGPIICFQGTMYMSSAQSNVNRGFNVILVDSKSQAVKAITVFDTYVDDSSLLRFLKKDAKNDDIILLATFDDASYGLKETGRHWLSLFGSSLIGQLGFRENFIMIGHKGLAKGSAIEYYMAKQSKKDDTFAAPIEKAGCFSFPLGKRISMENTVPEVLRGSAMKVGDRYDNCGLSEPCPDGSVSVSVYTGQGNVRKPSICVDGFMRMDGKTNDAGRGFNVVILDSETLQPSRISHMDTYTFDSTDLELLLETLSINEIVIAVIADDASNKLGQSARDILNKIGSGHIQNLRFRDVWYFVGQRGIEGFTKLEQLSFSAFDGGWPKPLNAKFCVPKKVPTTQVMIDPEFNRNDVRRQFCLKYEGYMDFCDPAHVDDELKAIPIASKDLKGHKIFDVPVIIVPGRLNHNAFVHTLQTTLMQPGINVENVAVFWDEKLPEYGELADMFGFRNYSLDSSVNYSEQLIKALKFSKVVFPSAEHMIVIEEDLLLAPDFMPFMANCLHTVNSDKSLAGAFAWNINGFETSSGNVSQVYRVQEFPGLGFLMKSLLIKQLVDTWGQCCQDRAWSGWRLKGVSLEMLMPDVSRVYRTPFFGAEAQTDLARSLFLKPRKTHLAKEVPSFNMSSLIADEYEAFLQAQIRMSQVVPPVLLLPCVLQEGLTPDLKGFHNGPLSINYYQNTTDDHSLLVKLCHCFDLVTLDDDQPKNLHNGLLRFHHQKHDIFLIGSETSYFDEKLEEVYILSEDMIGHSKDEVN</sequence>
<keyword evidence="11" id="KW-0333">Golgi apparatus</keyword>
<feature type="domain" description="ILEI/PANDER" evidence="15">
    <location>
        <begin position="107"/>
        <end position="194"/>
    </location>
</feature>
<reference evidence="16 17" key="1">
    <citation type="submission" date="2024-04" db="EMBL/GenBank/DDBJ databases">
        <authorList>
            <consortium name="Genoscope - CEA"/>
            <person name="William W."/>
        </authorList>
    </citation>
    <scope>NUCLEOTIDE SEQUENCE [LARGE SCALE GENOMIC DNA]</scope>
</reference>
<evidence type="ECO:0000259" key="15">
    <source>
        <dbReference type="Pfam" id="PF15711"/>
    </source>
</evidence>
<protein>
    <recommendedName>
        <fullName evidence="15">ILEI/PANDER domain-containing protein</fullName>
    </recommendedName>
</protein>
<evidence type="ECO:0000256" key="5">
    <source>
        <dbReference type="ARBA" id="ARBA00022676"/>
    </source>
</evidence>
<evidence type="ECO:0000313" key="16">
    <source>
        <dbReference type="EMBL" id="CAL1536129.1"/>
    </source>
</evidence>
<comment type="cofactor">
    <cofactor evidence="1">
        <name>Mn(2+)</name>
        <dbReference type="ChEBI" id="CHEBI:29035"/>
    </cofactor>
</comment>
<evidence type="ECO:0000256" key="7">
    <source>
        <dbReference type="ARBA" id="ARBA00022692"/>
    </source>
</evidence>
<dbReference type="InterPro" id="IPR039477">
    <property type="entry name" value="ILEI/PANDER_dom"/>
</dbReference>
<dbReference type="GO" id="GO:0016266">
    <property type="term" value="P:protein O-linked glycosylation via N-acetyl-galactosamine"/>
    <property type="evidence" value="ECO:0007669"/>
    <property type="project" value="TreeGrafter"/>
</dbReference>
<evidence type="ECO:0000256" key="14">
    <source>
        <dbReference type="SAM" id="Phobius"/>
    </source>
</evidence>
<evidence type="ECO:0000256" key="13">
    <source>
        <dbReference type="ARBA" id="ARBA00023211"/>
    </source>
</evidence>
<keyword evidence="8" id="KW-0479">Metal-binding</keyword>
<keyword evidence="10 14" id="KW-1133">Transmembrane helix</keyword>
<dbReference type="AlphaFoldDB" id="A0AAV2HQY1"/>
<dbReference type="Pfam" id="PF15711">
    <property type="entry name" value="ILEI"/>
    <property type="match status" value="2"/>
</dbReference>
<keyword evidence="5" id="KW-0328">Glycosyltransferase</keyword>
<organism evidence="16 17">
    <name type="scientific">Lymnaea stagnalis</name>
    <name type="common">Great pond snail</name>
    <name type="synonym">Helix stagnalis</name>
    <dbReference type="NCBI Taxonomy" id="6523"/>
    <lineage>
        <taxon>Eukaryota</taxon>
        <taxon>Metazoa</taxon>
        <taxon>Spiralia</taxon>
        <taxon>Lophotrochozoa</taxon>
        <taxon>Mollusca</taxon>
        <taxon>Gastropoda</taxon>
        <taxon>Heterobranchia</taxon>
        <taxon>Euthyneura</taxon>
        <taxon>Panpulmonata</taxon>
        <taxon>Hygrophila</taxon>
        <taxon>Lymnaeoidea</taxon>
        <taxon>Lymnaeidae</taxon>
        <taxon>Lymnaea</taxon>
    </lineage>
</organism>
<dbReference type="InterPro" id="IPR029044">
    <property type="entry name" value="Nucleotide-diphossugar_trans"/>
</dbReference>
<gene>
    <name evidence="16" type="ORF">GSLYS_00010042001</name>
</gene>
<keyword evidence="17" id="KW-1185">Reference proteome</keyword>
<dbReference type="InterPro" id="IPR052463">
    <property type="entry name" value="O-linked_mannose_GnT"/>
</dbReference>
<dbReference type="EMBL" id="CAXITT010000222">
    <property type="protein sequence ID" value="CAL1536129.1"/>
    <property type="molecule type" value="Genomic_DNA"/>
</dbReference>
<keyword evidence="6" id="KW-0808">Transferase</keyword>
<evidence type="ECO:0000256" key="12">
    <source>
        <dbReference type="ARBA" id="ARBA00023136"/>
    </source>
</evidence>
<dbReference type="PANTHER" id="PTHR46396">
    <property type="entry name" value="PROTEIN O-LINKED-MANNOSE BETA-1,2-N-ACETYLGLUCOSAMINYLTRANSFERASE 1"/>
    <property type="match status" value="1"/>
</dbReference>
<comment type="similarity">
    <text evidence="4">Belongs to the glycosyltransferase 13 family.</text>
</comment>
<keyword evidence="9" id="KW-0735">Signal-anchor</keyword>
<proteinExistence type="inferred from homology"/>
<evidence type="ECO:0000256" key="10">
    <source>
        <dbReference type="ARBA" id="ARBA00022989"/>
    </source>
</evidence>
<comment type="subcellular location">
    <subcellularLocation>
        <location evidence="2">Golgi apparatus membrane</location>
        <topology evidence="2">Single-pass type II membrane protein</topology>
    </subcellularLocation>
</comment>
<evidence type="ECO:0000256" key="8">
    <source>
        <dbReference type="ARBA" id="ARBA00022723"/>
    </source>
</evidence>
<evidence type="ECO:0000256" key="11">
    <source>
        <dbReference type="ARBA" id="ARBA00023034"/>
    </source>
</evidence>
<comment type="pathway">
    <text evidence="3">Protein modification; protein glycosylation.</text>
</comment>
<evidence type="ECO:0000256" key="2">
    <source>
        <dbReference type="ARBA" id="ARBA00004323"/>
    </source>
</evidence>
<comment type="caution">
    <text evidence="16">The sequence shown here is derived from an EMBL/GenBank/DDBJ whole genome shotgun (WGS) entry which is preliminary data.</text>
</comment>
<dbReference type="PROSITE" id="PS52031">
    <property type="entry name" value="GG_LECTIN"/>
    <property type="match status" value="2"/>
</dbReference>
<dbReference type="PANTHER" id="PTHR46396:SF2">
    <property type="entry name" value="ILEI_PANDER DOMAIN-CONTAINING PROTEIN"/>
    <property type="match status" value="1"/>
</dbReference>
<keyword evidence="13" id="KW-0464">Manganese</keyword>
<dbReference type="Gene3D" id="3.90.550.10">
    <property type="entry name" value="Spore Coat Polysaccharide Biosynthesis Protein SpsA, Chain A"/>
    <property type="match status" value="1"/>
</dbReference>
<keyword evidence="7 14" id="KW-0812">Transmembrane</keyword>